<keyword evidence="2" id="KW-1185">Reference proteome</keyword>
<protein>
    <submittedName>
        <fullName evidence="1">Uncharacterized protein</fullName>
    </submittedName>
</protein>
<dbReference type="EMBL" id="BQXS01012259">
    <property type="protein sequence ID" value="GKT20742.1"/>
    <property type="molecule type" value="Genomic_DNA"/>
</dbReference>
<proteinExistence type="predicted"/>
<reference evidence="1" key="1">
    <citation type="submission" date="2022-03" db="EMBL/GenBank/DDBJ databases">
        <title>Draft genome sequence of Aduncisulcus paluster, a free-living microaerophilic Fornicata.</title>
        <authorList>
            <person name="Yuyama I."/>
            <person name="Kume K."/>
            <person name="Tamura T."/>
            <person name="Inagaki Y."/>
            <person name="Hashimoto T."/>
        </authorList>
    </citation>
    <scope>NUCLEOTIDE SEQUENCE</scope>
    <source>
        <strain evidence="1">NY0171</strain>
    </source>
</reference>
<gene>
    <name evidence="1" type="ORF">ADUPG1_011756</name>
</gene>
<evidence type="ECO:0000313" key="2">
    <source>
        <dbReference type="Proteomes" id="UP001057375"/>
    </source>
</evidence>
<comment type="caution">
    <text evidence="1">The sequence shown here is derived from an EMBL/GenBank/DDBJ whole genome shotgun (WGS) entry which is preliminary data.</text>
</comment>
<dbReference type="Proteomes" id="UP001057375">
    <property type="component" value="Unassembled WGS sequence"/>
</dbReference>
<name>A0ABQ5JX59_9EUKA</name>
<sequence length="139" mass="16693">MLKRQDYLVLSHLSIPFPSPFPIKGAYIYVHEDFCSRSFLFTFTDCDGKKTSKKYDFTRPRHRFAWHFLPIDLDNIVLCEIEGKGMWKEKNSRYFWINALIFTMPEEPLVRELLSLLPWMSEHSQDDIMAKLKKTCYFR</sequence>
<accession>A0ABQ5JX59</accession>
<organism evidence="1 2">
    <name type="scientific">Aduncisulcus paluster</name>
    <dbReference type="NCBI Taxonomy" id="2918883"/>
    <lineage>
        <taxon>Eukaryota</taxon>
        <taxon>Metamonada</taxon>
        <taxon>Carpediemonas-like organisms</taxon>
        <taxon>Aduncisulcus</taxon>
    </lineage>
</organism>
<evidence type="ECO:0000313" key="1">
    <source>
        <dbReference type="EMBL" id="GKT20742.1"/>
    </source>
</evidence>